<gene>
    <name evidence="1" type="ORF">HG66A1_04420</name>
</gene>
<dbReference type="Proteomes" id="UP000320421">
    <property type="component" value="Chromosome"/>
</dbReference>
<dbReference type="SMART" id="SM00028">
    <property type="entry name" value="TPR"/>
    <property type="match status" value="3"/>
</dbReference>
<name>A0A517PH21_9PLAN</name>
<reference evidence="1 2" key="1">
    <citation type="submission" date="2019-02" db="EMBL/GenBank/DDBJ databases">
        <title>Deep-cultivation of Planctomycetes and their phenomic and genomic characterization uncovers novel biology.</title>
        <authorList>
            <person name="Wiegand S."/>
            <person name="Jogler M."/>
            <person name="Boedeker C."/>
            <person name="Pinto D."/>
            <person name="Vollmers J."/>
            <person name="Rivas-Marin E."/>
            <person name="Kohn T."/>
            <person name="Peeters S.H."/>
            <person name="Heuer A."/>
            <person name="Rast P."/>
            <person name="Oberbeckmann S."/>
            <person name="Bunk B."/>
            <person name="Jeske O."/>
            <person name="Meyerdierks A."/>
            <person name="Storesund J.E."/>
            <person name="Kallscheuer N."/>
            <person name="Luecker S."/>
            <person name="Lage O.M."/>
            <person name="Pohl T."/>
            <person name="Merkel B.J."/>
            <person name="Hornburger P."/>
            <person name="Mueller R.-W."/>
            <person name="Bruemmer F."/>
            <person name="Labrenz M."/>
            <person name="Spormann A.M."/>
            <person name="Op den Camp H."/>
            <person name="Overmann J."/>
            <person name="Amann R."/>
            <person name="Jetten M.S.M."/>
            <person name="Mascher T."/>
            <person name="Medema M.H."/>
            <person name="Devos D.P."/>
            <person name="Kaster A.-K."/>
            <person name="Ovreas L."/>
            <person name="Rohde M."/>
            <person name="Galperin M.Y."/>
            <person name="Jogler C."/>
        </authorList>
    </citation>
    <scope>NUCLEOTIDE SEQUENCE [LARGE SCALE GENOMIC DNA]</scope>
    <source>
        <strain evidence="1 2">HG66A1</strain>
    </source>
</reference>
<dbReference type="Gene3D" id="1.25.40.10">
    <property type="entry name" value="Tetratricopeptide repeat domain"/>
    <property type="match status" value="2"/>
</dbReference>
<organism evidence="1 2">
    <name type="scientific">Gimesia chilikensis</name>
    <dbReference type="NCBI Taxonomy" id="2605989"/>
    <lineage>
        <taxon>Bacteria</taxon>
        <taxon>Pseudomonadati</taxon>
        <taxon>Planctomycetota</taxon>
        <taxon>Planctomycetia</taxon>
        <taxon>Planctomycetales</taxon>
        <taxon>Planctomycetaceae</taxon>
        <taxon>Gimesia</taxon>
    </lineage>
</organism>
<dbReference type="Pfam" id="PF13424">
    <property type="entry name" value="TPR_12"/>
    <property type="match status" value="1"/>
</dbReference>
<protein>
    <submittedName>
        <fullName evidence="1">Tetratricopeptide repeat protein</fullName>
    </submittedName>
</protein>
<dbReference type="InterPro" id="IPR011990">
    <property type="entry name" value="TPR-like_helical_dom_sf"/>
</dbReference>
<accession>A0A517PH21</accession>
<dbReference type="InterPro" id="IPR019734">
    <property type="entry name" value="TPR_rpt"/>
</dbReference>
<keyword evidence="2" id="KW-1185">Reference proteome</keyword>
<dbReference type="AlphaFoldDB" id="A0A517PH21"/>
<dbReference type="SUPFAM" id="SSF81901">
    <property type="entry name" value="HCP-like"/>
    <property type="match status" value="1"/>
</dbReference>
<dbReference type="OrthoDB" id="290571at2"/>
<evidence type="ECO:0000313" key="1">
    <source>
        <dbReference type="EMBL" id="QDT18680.1"/>
    </source>
</evidence>
<evidence type="ECO:0000313" key="2">
    <source>
        <dbReference type="Proteomes" id="UP000320421"/>
    </source>
</evidence>
<dbReference type="RefSeq" id="WP_145180409.1">
    <property type="nucleotide sequence ID" value="NZ_CP036266.1"/>
</dbReference>
<sequence>MPEPYSSTSNNNSPYLNLNTLSQHARELASQGKFGEARALFYADEFEGPDWQRQLGLGEFLLSMGQTADAIEPFSLVLDYAHQTDEKSLRSVACHNLAIAYRELGYSQLAAQFQQYSIAWGDLRSADHQTLESEIHHLSEHAACDLTGRANDAILQQDYQLAEQLLNISLSREILDGDADAQAADWGNLGILQGLQGNHLRAIVYLHKAYQLHQQTQNHSALGQDLVHLAEVFQLTGRLKRAARCLQRAINCFSQCNSQGNAEKEACVRLHELQRLLAVQQHDPLLN</sequence>
<dbReference type="EMBL" id="CP036266">
    <property type="protein sequence ID" value="QDT18680.1"/>
    <property type="molecule type" value="Genomic_DNA"/>
</dbReference>
<proteinExistence type="predicted"/>